<keyword evidence="4" id="KW-0732">Signal</keyword>
<dbReference type="InterPro" id="IPR036770">
    <property type="entry name" value="Ankyrin_rpt-contain_sf"/>
</dbReference>
<protein>
    <recommendedName>
        <fullName evidence="5">Prolyl 4-hydroxylase alpha subunit Fe(2+) 2OG dioxygenase domain-containing protein</fullName>
    </recommendedName>
</protein>
<accession>A0A812NQ14</accession>
<keyword evidence="2 3" id="KW-0040">ANK repeat</keyword>
<keyword evidence="1" id="KW-0677">Repeat</keyword>
<feature type="repeat" description="ANK" evidence="3">
    <location>
        <begin position="587"/>
        <end position="619"/>
    </location>
</feature>
<dbReference type="AlphaFoldDB" id="A0A812NQ14"/>
<dbReference type="Pfam" id="PF12796">
    <property type="entry name" value="Ank_2"/>
    <property type="match status" value="1"/>
</dbReference>
<proteinExistence type="predicted"/>
<dbReference type="PROSITE" id="PS50088">
    <property type="entry name" value="ANK_REPEAT"/>
    <property type="match status" value="4"/>
</dbReference>
<feature type="repeat" description="ANK" evidence="3">
    <location>
        <begin position="520"/>
        <end position="552"/>
    </location>
</feature>
<dbReference type="Pfam" id="PF00023">
    <property type="entry name" value="Ank"/>
    <property type="match status" value="1"/>
</dbReference>
<evidence type="ECO:0000259" key="5">
    <source>
        <dbReference type="Pfam" id="PF13640"/>
    </source>
</evidence>
<dbReference type="PANTHER" id="PTHR24173:SF74">
    <property type="entry name" value="ANKYRIN REPEAT DOMAIN-CONTAINING PROTEIN 16"/>
    <property type="match status" value="1"/>
</dbReference>
<feature type="domain" description="Prolyl 4-hydroxylase alpha subunit Fe(2+) 2OG dioxygenase" evidence="5">
    <location>
        <begin position="697"/>
        <end position="791"/>
    </location>
</feature>
<dbReference type="Pfam" id="PF13640">
    <property type="entry name" value="2OG-FeII_Oxy_3"/>
    <property type="match status" value="1"/>
</dbReference>
<gene>
    <name evidence="6" type="ORF">SNEC2469_LOCUS8117</name>
</gene>
<sequence length="1080" mass="120574">MVRWLGFLLIFVGAGLRPKNRVDWPWEEHHVSSSDEVQGLLTAMLAETTAEASKREAGDVAAQERMLREVVAKITQDWRSTGASTCHQQLGRVIHNFSVACERLRPKADWLLDYYVPVLPNKTCAGSISDIFALGDELVETLHVSRDAIASLDVDDKTLRRYQALSFLRSWLVNLTRTDGHALLWAGFWDGDPQNRTTQAKLSNFARATEHSTMHPNTFLGQAIEASQDLDACYKQATTNTLAENMWSIASMSFVLGMRERAQGTVIALVNKAMTGERSLSQSVLFTHEIPTVGLAAWGLGFWSPKAILLDLMGTCDKTSPALQKQLFARLPSWAKSMRHWSPAAFAQRSRLQWQCIDCSGACSLDQALAEHVEQLVKAKESQDLKDKELRQAVASPHLAVTEKAGLNCWEEQRAAHKLMGWLWNNPETRTRAHELKNFYYALHLKHMANIRREAENGVRKLDGPARLHRVEQLLQKNADPNAPDRHGNTALICAAIEGHLELVEPLLKARAQLESRNAKGTTAVMHAAANGHLEMIETLRKAGAQLEARHSENGFTPLMFAANKGNLNVAETLLQARVQPQARSDNGFTALMFAANKGHVKVAEALVKARAQLEARDDDGNAALTHATKAGIVENGYEIFNFAVLVDVECSGLIHILQLQQWDVGLGGISGSAEWQRYWTKACLCPEVDLVAKLYKVLLYEPGDFFQPHVDSKVGDDHILSLVVDCGAGDCKGGELCFPKRASQWRELEKIGRDRTWLSESGSWCCFFSSELHCVKEVTAGHRVMATFNVFGSPAQTENSETSFPRSSTQNCFLSVPRHAQQQVVLRSGTGSVYCCSCTCSFQRDLLGGPAQILQLWLGEFKERLQAEMGDKDLLGIPFHNMYSFDSSGVLRPHHLRGRDWFLYKALVALGWHCRLVECAVSCENGRHCKGLSRARIGQDMTDHPDRDDFPGFCTFSKEIEVPESFQALAGANTLSCEERSFLTDTNGELDVWETDPGEQPLIVWPFRGVRWAVSRAYFAKRLLGESKACSRSGILCGNGAQFRVYYYRRAALLCEMKPCDSTHVRRFDPDFYASSYRL</sequence>
<organism evidence="6 7">
    <name type="scientific">Symbiodinium necroappetens</name>
    <dbReference type="NCBI Taxonomy" id="1628268"/>
    <lineage>
        <taxon>Eukaryota</taxon>
        <taxon>Sar</taxon>
        <taxon>Alveolata</taxon>
        <taxon>Dinophyceae</taxon>
        <taxon>Suessiales</taxon>
        <taxon>Symbiodiniaceae</taxon>
        <taxon>Symbiodinium</taxon>
    </lineage>
</organism>
<feature type="signal peptide" evidence="4">
    <location>
        <begin position="1"/>
        <end position="16"/>
    </location>
</feature>
<dbReference type="Proteomes" id="UP000601435">
    <property type="component" value="Unassembled WGS sequence"/>
</dbReference>
<reference evidence="6" key="1">
    <citation type="submission" date="2021-02" db="EMBL/GenBank/DDBJ databases">
        <authorList>
            <person name="Dougan E. K."/>
            <person name="Rhodes N."/>
            <person name="Thang M."/>
            <person name="Chan C."/>
        </authorList>
    </citation>
    <scope>NUCLEOTIDE SEQUENCE</scope>
</reference>
<keyword evidence="7" id="KW-1185">Reference proteome</keyword>
<dbReference type="EMBL" id="CAJNJA010013515">
    <property type="protein sequence ID" value="CAE7322938.1"/>
    <property type="molecule type" value="Genomic_DNA"/>
</dbReference>
<dbReference type="SMART" id="SM00248">
    <property type="entry name" value="ANK"/>
    <property type="match status" value="4"/>
</dbReference>
<dbReference type="InterPro" id="IPR044862">
    <property type="entry name" value="Pro_4_hyd_alph_FE2OG_OXY"/>
</dbReference>
<evidence type="ECO:0000256" key="3">
    <source>
        <dbReference type="PROSITE-ProRule" id="PRU00023"/>
    </source>
</evidence>
<evidence type="ECO:0000313" key="6">
    <source>
        <dbReference type="EMBL" id="CAE7322938.1"/>
    </source>
</evidence>
<name>A0A812NQ14_9DINO</name>
<dbReference type="OrthoDB" id="539213at2759"/>
<evidence type="ECO:0000256" key="4">
    <source>
        <dbReference type="SAM" id="SignalP"/>
    </source>
</evidence>
<dbReference type="Gene3D" id="2.60.120.620">
    <property type="entry name" value="q2cbj1_9rhob like domain"/>
    <property type="match status" value="1"/>
</dbReference>
<dbReference type="InterPro" id="IPR002110">
    <property type="entry name" value="Ankyrin_rpt"/>
</dbReference>
<feature type="chain" id="PRO_5032307524" description="Prolyl 4-hydroxylase alpha subunit Fe(2+) 2OG dioxygenase domain-containing protein" evidence="4">
    <location>
        <begin position="17"/>
        <end position="1080"/>
    </location>
</feature>
<comment type="caution">
    <text evidence="6">The sequence shown here is derived from an EMBL/GenBank/DDBJ whole genome shotgun (WGS) entry which is preliminary data.</text>
</comment>
<evidence type="ECO:0000256" key="2">
    <source>
        <dbReference type="ARBA" id="ARBA00023043"/>
    </source>
</evidence>
<evidence type="ECO:0000313" key="7">
    <source>
        <dbReference type="Proteomes" id="UP000601435"/>
    </source>
</evidence>
<evidence type="ECO:0000256" key="1">
    <source>
        <dbReference type="ARBA" id="ARBA00022737"/>
    </source>
</evidence>
<dbReference type="PROSITE" id="PS50297">
    <property type="entry name" value="ANK_REP_REGION"/>
    <property type="match status" value="4"/>
</dbReference>
<feature type="repeat" description="ANK" evidence="3">
    <location>
        <begin position="554"/>
        <end position="586"/>
    </location>
</feature>
<dbReference type="PANTHER" id="PTHR24173">
    <property type="entry name" value="ANKYRIN REPEAT CONTAINING"/>
    <property type="match status" value="1"/>
</dbReference>
<feature type="repeat" description="ANK" evidence="3">
    <location>
        <begin position="487"/>
        <end position="519"/>
    </location>
</feature>
<dbReference type="Gene3D" id="1.25.40.20">
    <property type="entry name" value="Ankyrin repeat-containing domain"/>
    <property type="match status" value="2"/>
</dbReference>
<dbReference type="SUPFAM" id="SSF48403">
    <property type="entry name" value="Ankyrin repeat"/>
    <property type="match status" value="1"/>
</dbReference>
<dbReference type="Pfam" id="PF13637">
    <property type="entry name" value="Ank_4"/>
    <property type="match status" value="1"/>
</dbReference>